<feature type="non-terminal residue" evidence="1">
    <location>
        <position position="105"/>
    </location>
</feature>
<sequence length="105" mass="11904">MILNKSVQEDFDGNDAGFISYMRTLHPPDMQKMIDERMDVTETALHHVKQVLSMGVMCIDQSNNEKLPSLAHLYNIVSKAYKDSIVLPSANHKTIHGDRAKGHKR</sequence>
<proteinExistence type="predicted"/>
<dbReference type="EMBL" id="JAMSHJ010000007">
    <property type="protein sequence ID" value="KAI5385775.1"/>
    <property type="molecule type" value="Genomic_DNA"/>
</dbReference>
<dbReference type="AlphaFoldDB" id="A0A9D4ZXD6"/>
<evidence type="ECO:0000313" key="2">
    <source>
        <dbReference type="Proteomes" id="UP001058974"/>
    </source>
</evidence>
<name>A0A9D4ZXD6_PEA</name>
<keyword evidence="2" id="KW-1185">Reference proteome</keyword>
<reference evidence="1 2" key="1">
    <citation type="journal article" date="2022" name="Nat. Genet.">
        <title>Improved pea reference genome and pan-genome highlight genomic features and evolutionary characteristics.</title>
        <authorList>
            <person name="Yang T."/>
            <person name="Liu R."/>
            <person name="Luo Y."/>
            <person name="Hu S."/>
            <person name="Wang D."/>
            <person name="Wang C."/>
            <person name="Pandey M.K."/>
            <person name="Ge S."/>
            <person name="Xu Q."/>
            <person name="Li N."/>
            <person name="Li G."/>
            <person name="Huang Y."/>
            <person name="Saxena R.K."/>
            <person name="Ji Y."/>
            <person name="Li M."/>
            <person name="Yan X."/>
            <person name="He Y."/>
            <person name="Liu Y."/>
            <person name="Wang X."/>
            <person name="Xiang C."/>
            <person name="Varshney R.K."/>
            <person name="Ding H."/>
            <person name="Gao S."/>
            <person name="Zong X."/>
        </authorList>
    </citation>
    <scope>NUCLEOTIDE SEQUENCE [LARGE SCALE GENOMIC DNA]</scope>
    <source>
        <strain evidence="1 2">cv. Zhongwan 6</strain>
    </source>
</reference>
<evidence type="ECO:0000313" key="1">
    <source>
        <dbReference type="EMBL" id="KAI5385775.1"/>
    </source>
</evidence>
<comment type="caution">
    <text evidence="1">The sequence shown here is derived from an EMBL/GenBank/DDBJ whole genome shotgun (WGS) entry which is preliminary data.</text>
</comment>
<protein>
    <submittedName>
        <fullName evidence="1">Uncharacterized protein</fullName>
    </submittedName>
</protein>
<gene>
    <name evidence="1" type="ORF">KIW84_072398</name>
</gene>
<dbReference type="Proteomes" id="UP001058974">
    <property type="component" value="Chromosome 7"/>
</dbReference>
<dbReference type="Gramene" id="Psat07G0239800-T2">
    <property type="protein sequence ID" value="KAI5385775.1"/>
    <property type="gene ID" value="KIW84_072398"/>
</dbReference>
<accession>A0A9D4ZXD6</accession>
<organism evidence="1 2">
    <name type="scientific">Pisum sativum</name>
    <name type="common">Garden pea</name>
    <name type="synonym">Lathyrus oleraceus</name>
    <dbReference type="NCBI Taxonomy" id="3888"/>
    <lineage>
        <taxon>Eukaryota</taxon>
        <taxon>Viridiplantae</taxon>
        <taxon>Streptophyta</taxon>
        <taxon>Embryophyta</taxon>
        <taxon>Tracheophyta</taxon>
        <taxon>Spermatophyta</taxon>
        <taxon>Magnoliopsida</taxon>
        <taxon>eudicotyledons</taxon>
        <taxon>Gunneridae</taxon>
        <taxon>Pentapetalae</taxon>
        <taxon>rosids</taxon>
        <taxon>fabids</taxon>
        <taxon>Fabales</taxon>
        <taxon>Fabaceae</taxon>
        <taxon>Papilionoideae</taxon>
        <taxon>50 kb inversion clade</taxon>
        <taxon>NPAAA clade</taxon>
        <taxon>Hologalegina</taxon>
        <taxon>IRL clade</taxon>
        <taxon>Fabeae</taxon>
        <taxon>Lathyrus</taxon>
    </lineage>
</organism>